<dbReference type="GeneID" id="54345877"/>
<accession>A0A6A5RGL0</accession>
<gene>
    <name evidence="1" type="ORF">M421DRAFT_212010</name>
</gene>
<protein>
    <submittedName>
        <fullName evidence="1">Uncharacterized protein</fullName>
    </submittedName>
</protein>
<reference evidence="1" key="1">
    <citation type="journal article" date="2020" name="Stud. Mycol.">
        <title>101 Dothideomycetes genomes: a test case for predicting lifestyles and emergence of pathogens.</title>
        <authorList>
            <person name="Haridas S."/>
            <person name="Albert R."/>
            <person name="Binder M."/>
            <person name="Bloem J."/>
            <person name="Labutti K."/>
            <person name="Salamov A."/>
            <person name="Andreopoulos B."/>
            <person name="Baker S."/>
            <person name="Barry K."/>
            <person name="Bills G."/>
            <person name="Bluhm B."/>
            <person name="Cannon C."/>
            <person name="Castanera R."/>
            <person name="Culley D."/>
            <person name="Daum C."/>
            <person name="Ezra D."/>
            <person name="Gonzalez J."/>
            <person name="Henrissat B."/>
            <person name="Kuo A."/>
            <person name="Liang C."/>
            <person name="Lipzen A."/>
            <person name="Lutzoni F."/>
            <person name="Magnuson J."/>
            <person name="Mondo S."/>
            <person name="Nolan M."/>
            <person name="Ohm R."/>
            <person name="Pangilinan J."/>
            <person name="Park H.-J."/>
            <person name="Ramirez L."/>
            <person name="Alfaro M."/>
            <person name="Sun H."/>
            <person name="Tritt A."/>
            <person name="Yoshinaga Y."/>
            <person name="Zwiers L.-H."/>
            <person name="Turgeon B."/>
            <person name="Goodwin S."/>
            <person name="Spatafora J."/>
            <person name="Crous P."/>
            <person name="Grigoriev I."/>
        </authorList>
    </citation>
    <scope>NUCLEOTIDE SEQUENCE</scope>
    <source>
        <strain evidence="1">CBS 183.55</strain>
    </source>
</reference>
<name>A0A6A5RGL0_9PLEO</name>
<dbReference type="AlphaFoldDB" id="A0A6A5RGL0"/>
<sequence length="84" mass="9846">MRHEKILGSIPRMGNVFARSKRWMEPCFHTMMTSISAAITHFFLVFRVSKDQHVLGERYPGARPETIFRYYLLPAVNACRCRVN</sequence>
<dbReference type="RefSeq" id="XP_033446875.1">
    <property type="nucleotide sequence ID" value="XM_033588230.1"/>
</dbReference>
<evidence type="ECO:0000313" key="2">
    <source>
        <dbReference type="Proteomes" id="UP000800082"/>
    </source>
</evidence>
<dbReference type="EMBL" id="ML978976">
    <property type="protein sequence ID" value="KAF1926623.1"/>
    <property type="molecule type" value="Genomic_DNA"/>
</dbReference>
<dbReference type="Proteomes" id="UP000800082">
    <property type="component" value="Unassembled WGS sequence"/>
</dbReference>
<proteinExistence type="predicted"/>
<evidence type="ECO:0000313" key="1">
    <source>
        <dbReference type="EMBL" id="KAF1926623.1"/>
    </source>
</evidence>
<keyword evidence="2" id="KW-1185">Reference proteome</keyword>
<organism evidence="1 2">
    <name type="scientific">Didymella exigua CBS 183.55</name>
    <dbReference type="NCBI Taxonomy" id="1150837"/>
    <lineage>
        <taxon>Eukaryota</taxon>
        <taxon>Fungi</taxon>
        <taxon>Dikarya</taxon>
        <taxon>Ascomycota</taxon>
        <taxon>Pezizomycotina</taxon>
        <taxon>Dothideomycetes</taxon>
        <taxon>Pleosporomycetidae</taxon>
        <taxon>Pleosporales</taxon>
        <taxon>Pleosporineae</taxon>
        <taxon>Didymellaceae</taxon>
        <taxon>Didymella</taxon>
    </lineage>
</organism>